<keyword evidence="10" id="KW-0175">Coiled coil</keyword>
<name>A0A2R4BQ08_THAAR</name>
<dbReference type="Pfam" id="PF26002">
    <property type="entry name" value="Beta-barrel_AprE"/>
    <property type="match status" value="1"/>
</dbReference>
<organism evidence="14 15">
    <name type="scientific">Thauera aromatica K172</name>
    <dbReference type="NCBI Taxonomy" id="44139"/>
    <lineage>
        <taxon>Bacteria</taxon>
        <taxon>Pseudomonadati</taxon>
        <taxon>Pseudomonadota</taxon>
        <taxon>Betaproteobacteria</taxon>
        <taxon>Rhodocyclales</taxon>
        <taxon>Zoogloeaceae</taxon>
        <taxon>Thauera</taxon>
    </lineage>
</organism>
<dbReference type="KEGG" id="tak:Tharo_2463"/>
<feature type="coiled-coil region" evidence="10">
    <location>
        <begin position="250"/>
        <end position="313"/>
    </location>
</feature>
<evidence type="ECO:0000256" key="8">
    <source>
        <dbReference type="ARBA" id="ARBA00023136"/>
    </source>
</evidence>
<evidence type="ECO:0000256" key="7">
    <source>
        <dbReference type="ARBA" id="ARBA00022989"/>
    </source>
</evidence>
<evidence type="ECO:0000256" key="10">
    <source>
        <dbReference type="SAM" id="Coils"/>
    </source>
</evidence>
<dbReference type="Proteomes" id="UP000241885">
    <property type="component" value="Chromosome"/>
</dbReference>
<evidence type="ECO:0000256" key="2">
    <source>
        <dbReference type="ARBA" id="ARBA00009477"/>
    </source>
</evidence>
<comment type="subcellular location">
    <subcellularLocation>
        <location evidence="1 9">Cell inner membrane</location>
        <topology evidence="1 9">Single-pass membrane protein</topology>
    </subcellularLocation>
</comment>
<evidence type="ECO:0000256" key="4">
    <source>
        <dbReference type="ARBA" id="ARBA00022475"/>
    </source>
</evidence>
<evidence type="ECO:0000256" key="11">
    <source>
        <dbReference type="SAM" id="MobiDB-lite"/>
    </source>
</evidence>
<feature type="domain" description="AprE-like beta-barrel" evidence="13">
    <location>
        <begin position="349"/>
        <end position="438"/>
    </location>
</feature>
<evidence type="ECO:0000256" key="1">
    <source>
        <dbReference type="ARBA" id="ARBA00004377"/>
    </source>
</evidence>
<gene>
    <name evidence="14" type="ORF">Tharo_2463</name>
</gene>
<dbReference type="PANTHER" id="PTHR30386">
    <property type="entry name" value="MEMBRANE FUSION SUBUNIT OF EMRAB-TOLC MULTIDRUG EFFLUX PUMP"/>
    <property type="match status" value="1"/>
</dbReference>
<dbReference type="InterPro" id="IPR050739">
    <property type="entry name" value="MFP"/>
</dbReference>
<dbReference type="PANTHER" id="PTHR30386:SF26">
    <property type="entry name" value="TRANSPORT PROTEIN COMB"/>
    <property type="match status" value="1"/>
</dbReference>
<dbReference type="InterPro" id="IPR010129">
    <property type="entry name" value="T1SS_HlyD"/>
</dbReference>
<keyword evidence="3 9" id="KW-0813">Transport</keyword>
<feature type="transmembrane region" description="Helical" evidence="9">
    <location>
        <begin position="51"/>
        <end position="68"/>
    </location>
</feature>
<keyword evidence="6 9" id="KW-0812">Transmembrane</keyword>
<feature type="domain" description="AprE-like long alpha-helical hairpin" evidence="12">
    <location>
        <begin position="124"/>
        <end position="304"/>
    </location>
</feature>
<keyword evidence="7 9" id="KW-1133">Transmembrane helix</keyword>
<dbReference type="OrthoDB" id="9775513at2"/>
<proteinExistence type="inferred from homology"/>
<dbReference type="AlphaFoldDB" id="A0A2R4BQ08"/>
<dbReference type="InterPro" id="IPR058781">
    <property type="entry name" value="HH_AprE-like"/>
</dbReference>
<evidence type="ECO:0000256" key="5">
    <source>
        <dbReference type="ARBA" id="ARBA00022519"/>
    </source>
</evidence>
<dbReference type="PRINTS" id="PR01490">
    <property type="entry name" value="RTXTOXIND"/>
</dbReference>
<dbReference type="Gene3D" id="2.40.30.170">
    <property type="match status" value="1"/>
</dbReference>
<evidence type="ECO:0000313" key="15">
    <source>
        <dbReference type="Proteomes" id="UP000241885"/>
    </source>
</evidence>
<evidence type="ECO:0000256" key="6">
    <source>
        <dbReference type="ARBA" id="ARBA00022692"/>
    </source>
</evidence>
<dbReference type="Pfam" id="PF25994">
    <property type="entry name" value="HH_AprE"/>
    <property type="match status" value="1"/>
</dbReference>
<evidence type="ECO:0000259" key="12">
    <source>
        <dbReference type="Pfam" id="PF25994"/>
    </source>
</evidence>
<dbReference type="InterPro" id="IPR058982">
    <property type="entry name" value="Beta-barrel_AprE"/>
</dbReference>
<evidence type="ECO:0000256" key="9">
    <source>
        <dbReference type="RuleBase" id="RU365093"/>
    </source>
</evidence>
<keyword evidence="8 9" id="KW-0472">Membrane</keyword>
<dbReference type="GO" id="GO:0015031">
    <property type="term" value="P:protein transport"/>
    <property type="evidence" value="ECO:0007669"/>
    <property type="project" value="InterPro"/>
</dbReference>
<evidence type="ECO:0000256" key="3">
    <source>
        <dbReference type="ARBA" id="ARBA00022448"/>
    </source>
</evidence>
<dbReference type="RefSeq" id="WP_159051701.1">
    <property type="nucleotide sequence ID" value="NZ_CP028339.1"/>
</dbReference>
<keyword evidence="15" id="KW-1185">Reference proteome</keyword>
<comment type="similarity">
    <text evidence="2 9">Belongs to the membrane fusion protein (MFP) (TC 8.A.1) family.</text>
</comment>
<sequence length="461" mass="51681">MILKGWQKKDNETGRAAGSEGRNLLGSRERSLLSETVQIEEELLPAYVRPMLGIIAITVVAFFFWAGLTNVKEVARAPGEIVPVGKIKVVQHLDGGVIAEIPVEERMLVEEGQVLLRIDGSQATADLRQMEARLVALTLRAERISAFAEDRPPDLAPLAGNHADLLTGQQELYRQQIETRKSTLSILDHQINQRMQRLVQQEKALSAAREQQALSADLLRMREELAARRLVNRTVLLETRRAKVTADGEVARLREEIDVNQQELAEVRTRRADTENQLRRDALNELGSVRAEMAEVEETLQRLQARVDRLVIRAPHSGYIQDLKVQTVGQVIQPGALLMQLVPDQAPLEAEIRIAPKDVGHVRTGQRVNLRITSYDYTRFGYATGELKRISASSVASEDGRTHYYRAWVTLDRPSVGDTPGRYLLQAGMSLEADIVTGEKTLLTYLTKPIIDVVSRSFQER</sequence>
<protein>
    <recommendedName>
        <fullName evidence="9">Membrane fusion protein (MFP) family protein</fullName>
    </recommendedName>
</protein>
<accession>A0A2R4BQ08</accession>
<evidence type="ECO:0000259" key="13">
    <source>
        <dbReference type="Pfam" id="PF26002"/>
    </source>
</evidence>
<keyword evidence="4 9" id="KW-1003">Cell membrane</keyword>
<feature type="region of interest" description="Disordered" evidence="11">
    <location>
        <begin position="1"/>
        <end position="21"/>
    </location>
</feature>
<dbReference type="EMBL" id="CP028339">
    <property type="protein sequence ID" value="AVR89360.1"/>
    <property type="molecule type" value="Genomic_DNA"/>
</dbReference>
<keyword evidence="5 9" id="KW-0997">Cell inner membrane</keyword>
<evidence type="ECO:0000313" key="14">
    <source>
        <dbReference type="EMBL" id="AVR89360.1"/>
    </source>
</evidence>
<reference evidence="14 15" key="1">
    <citation type="submission" date="2018-03" db="EMBL/GenBank/DDBJ databases">
        <title>Complete genome sequence of Thauera aromatica, a model organism for studying aromatic compound degradation under denitrifying conditions.</title>
        <authorList>
            <person name="Lo H.-Y."/>
            <person name="Goris T."/>
            <person name="Boll M."/>
            <person name="Mueller J.A."/>
        </authorList>
    </citation>
    <scope>NUCLEOTIDE SEQUENCE [LARGE SCALE GENOMIC DNA]</scope>
    <source>
        <strain evidence="14 15">K172</strain>
    </source>
</reference>
<dbReference type="NCBIfam" id="TIGR01843">
    <property type="entry name" value="type_I_hlyD"/>
    <property type="match status" value="1"/>
</dbReference>
<dbReference type="GO" id="GO:0005886">
    <property type="term" value="C:plasma membrane"/>
    <property type="evidence" value="ECO:0007669"/>
    <property type="project" value="UniProtKB-SubCell"/>
</dbReference>
<dbReference type="SUPFAM" id="SSF111369">
    <property type="entry name" value="HlyD-like secretion proteins"/>
    <property type="match status" value="1"/>
</dbReference>